<comment type="subcellular location">
    <subcellularLocation>
        <location evidence="1 7">Cell membrane</location>
        <topology evidence="1 7">Multi-pass membrane protein</topology>
    </subcellularLocation>
</comment>
<comment type="similarity">
    <text evidence="7">Belongs to the 4-toluene sulfonate uptake permease (TSUP) (TC 2.A.102) family.</text>
</comment>
<evidence type="ECO:0000256" key="3">
    <source>
        <dbReference type="ARBA" id="ARBA00022475"/>
    </source>
</evidence>
<dbReference type="PANTHER" id="PTHR30269">
    <property type="entry name" value="TRANSMEMBRANE PROTEIN YFCA"/>
    <property type="match status" value="1"/>
</dbReference>
<dbReference type="PANTHER" id="PTHR30269:SF37">
    <property type="entry name" value="MEMBRANE TRANSPORTER PROTEIN"/>
    <property type="match status" value="1"/>
</dbReference>
<protein>
    <recommendedName>
        <fullName evidence="7">Probable membrane transporter protein</fullName>
    </recommendedName>
</protein>
<feature type="transmembrane region" description="Helical" evidence="7">
    <location>
        <begin position="45"/>
        <end position="68"/>
    </location>
</feature>
<dbReference type="GeneID" id="55584596"/>
<keyword evidence="3 7" id="KW-1003">Cell membrane</keyword>
<evidence type="ECO:0000256" key="1">
    <source>
        <dbReference type="ARBA" id="ARBA00004651"/>
    </source>
</evidence>
<keyword evidence="6 7" id="KW-0472">Membrane</keyword>
<keyword evidence="9" id="KW-1185">Reference proteome</keyword>
<reference evidence="8 9" key="1">
    <citation type="journal article" date="2019" name="ISME J.">
        <title>Isolation and characterization of a thermophilic sulfur- and iron-reducing thaumarchaeote from a terrestrial acidic hot spring.</title>
        <authorList>
            <person name="Kato S."/>
            <person name="Itoh T."/>
            <person name="Yuki M."/>
            <person name="Nagamori M."/>
            <person name="Ohnishi M."/>
            <person name="Uematsu K."/>
            <person name="Suzuki K."/>
            <person name="Takashina T."/>
            <person name="Ohkuma M."/>
        </authorList>
    </citation>
    <scope>NUCLEOTIDE SEQUENCE [LARGE SCALE GENOMIC DNA]</scope>
    <source>
        <strain evidence="8 9">NAS-02</strain>
    </source>
</reference>
<proteinExistence type="inferred from homology"/>
<name>A0A4P2VFC0_9ARCH</name>
<evidence type="ECO:0000256" key="6">
    <source>
        <dbReference type="ARBA" id="ARBA00023136"/>
    </source>
</evidence>
<evidence type="ECO:0000313" key="9">
    <source>
        <dbReference type="Proteomes" id="UP000509448"/>
    </source>
</evidence>
<feature type="transmembrane region" description="Helical" evidence="7">
    <location>
        <begin position="106"/>
        <end position="124"/>
    </location>
</feature>
<feature type="transmembrane region" description="Helical" evidence="7">
    <location>
        <begin position="171"/>
        <end position="193"/>
    </location>
</feature>
<feature type="transmembrane region" description="Helical" evidence="7">
    <location>
        <begin position="264"/>
        <end position="288"/>
    </location>
</feature>
<dbReference type="KEGG" id="ccai:NAS2_0784"/>
<feature type="transmembrane region" description="Helical" evidence="7">
    <location>
        <begin position="235"/>
        <end position="255"/>
    </location>
</feature>
<dbReference type="EMBL" id="AP018732">
    <property type="protein sequence ID" value="BBE42173.1"/>
    <property type="molecule type" value="Genomic_DNA"/>
</dbReference>
<evidence type="ECO:0000256" key="4">
    <source>
        <dbReference type="ARBA" id="ARBA00022692"/>
    </source>
</evidence>
<keyword evidence="5 7" id="KW-1133">Transmembrane helix</keyword>
<sequence>MTALLLGVLEVLVFGLIAGFIGSLTGLGGGTVLTPLLTLFLRVPMAYAAGASLISTIATSSGAASAYIRDRITNVRIGMGLEIATTAGSIVGSLSAAYIYSHGLTWILYAAFGGVILFSIVPTAQRGAYELPRPIPPDATTRIFKLHGKYHDAVLGRDVEYHGVRWWLGEVIMFFAGVISGLLGIGSGALKVIGMDWAMNLPMKVTTTTSNFMIGVTAATGSSIYWYLGYIQPGLAALTAIGVLAGAMFGTRVLVRITNRQIRWVFLAILAFLGAEMLMRGLSIAGYVQMAQSYEYSIAAIFAGVIISILYVYSWRRRS</sequence>
<dbReference type="RefSeq" id="WP_232085615.1">
    <property type="nucleotide sequence ID" value="NZ_AP018732.1"/>
</dbReference>
<organism evidence="8 9">
    <name type="scientific">Conexivisphaera calida</name>
    <dbReference type="NCBI Taxonomy" id="1874277"/>
    <lineage>
        <taxon>Archaea</taxon>
        <taxon>Nitrososphaerota</taxon>
        <taxon>Conexivisphaeria</taxon>
        <taxon>Conexivisphaerales</taxon>
        <taxon>Conexivisphaeraceae</taxon>
        <taxon>Conexivisphaera</taxon>
    </lineage>
</organism>
<keyword evidence="2" id="KW-0813">Transport</keyword>
<evidence type="ECO:0000256" key="7">
    <source>
        <dbReference type="RuleBase" id="RU363041"/>
    </source>
</evidence>
<dbReference type="Proteomes" id="UP000509448">
    <property type="component" value="Chromosome"/>
</dbReference>
<gene>
    <name evidence="8" type="ORF">NAS2_0784</name>
</gene>
<evidence type="ECO:0000256" key="2">
    <source>
        <dbReference type="ARBA" id="ARBA00022448"/>
    </source>
</evidence>
<dbReference type="AlphaFoldDB" id="A0A4P2VFC0"/>
<accession>A0A4P2VFC0</accession>
<feature type="transmembrane region" description="Helical" evidence="7">
    <location>
        <begin position="294"/>
        <end position="313"/>
    </location>
</feature>
<feature type="transmembrane region" description="Helical" evidence="7">
    <location>
        <begin position="12"/>
        <end position="33"/>
    </location>
</feature>
<evidence type="ECO:0000256" key="5">
    <source>
        <dbReference type="ARBA" id="ARBA00022989"/>
    </source>
</evidence>
<dbReference type="Pfam" id="PF01925">
    <property type="entry name" value="TauE"/>
    <property type="match status" value="1"/>
</dbReference>
<keyword evidence="4 7" id="KW-0812">Transmembrane</keyword>
<evidence type="ECO:0000313" key="8">
    <source>
        <dbReference type="EMBL" id="BBE42173.1"/>
    </source>
</evidence>
<dbReference type="GO" id="GO:0005886">
    <property type="term" value="C:plasma membrane"/>
    <property type="evidence" value="ECO:0007669"/>
    <property type="project" value="UniProtKB-SubCell"/>
</dbReference>
<dbReference type="InterPro" id="IPR052017">
    <property type="entry name" value="TSUP"/>
</dbReference>
<dbReference type="InterPro" id="IPR002781">
    <property type="entry name" value="TM_pro_TauE-like"/>
</dbReference>